<dbReference type="CDD" id="cd10035">
    <property type="entry name" value="UDG_like"/>
    <property type="match status" value="1"/>
</dbReference>
<gene>
    <name evidence="1" type="ORF">G3T37_05880</name>
</gene>
<organism evidence="1 2">
    <name type="scientific">Galbitalea soli</name>
    <dbReference type="NCBI Taxonomy" id="1268042"/>
    <lineage>
        <taxon>Bacteria</taxon>
        <taxon>Bacillati</taxon>
        <taxon>Actinomycetota</taxon>
        <taxon>Actinomycetes</taxon>
        <taxon>Micrococcales</taxon>
        <taxon>Microbacteriaceae</taxon>
        <taxon>Galbitalea</taxon>
    </lineage>
</organism>
<proteinExistence type="predicted"/>
<dbReference type="Gene3D" id="3.40.470.10">
    <property type="entry name" value="Uracil-DNA glycosylase-like domain"/>
    <property type="match status" value="1"/>
</dbReference>
<name>A0A7C9TQE1_9MICO</name>
<accession>A0A7C9TQE1</accession>
<sequence length="184" mass="20241">MVDSIRDRDGRGWAPYVAPLHGGIDAQVLSILRDPGPATQAGVGSGFLAVENDDPTAERQMVLFESAGIRPRQVLPWNAYPWYVNRAPSAAELEAGAEVIVELLELLPELRVILLQGRDAEAGWKRAARRLPAPIEERGVRVVATIHPGRQALFTPDCVERARRVAHQESAFAEVRELVRQGRG</sequence>
<protein>
    <submittedName>
        <fullName evidence="1">Uracil-DNA glycosylase</fullName>
    </submittedName>
</protein>
<comment type="caution">
    <text evidence="1">The sequence shown here is derived from an EMBL/GenBank/DDBJ whole genome shotgun (WGS) entry which is preliminary data.</text>
</comment>
<dbReference type="InterPro" id="IPR036895">
    <property type="entry name" value="Uracil-DNA_glycosylase-like_sf"/>
</dbReference>
<reference evidence="1 2" key="1">
    <citation type="journal article" date="2014" name="Int. J. Syst. Evol. Microbiol.">
        <title>Description of Galbitalea soli gen. nov., sp. nov., and Frondihabitans sucicola sp. nov.</title>
        <authorList>
            <person name="Kim S.J."/>
            <person name="Lim J.M."/>
            <person name="Ahn J.H."/>
            <person name="Weon H.Y."/>
            <person name="Hamada M."/>
            <person name="Suzuki K."/>
            <person name="Ahn T.Y."/>
            <person name="Kwon S.W."/>
        </authorList>
    </citation>
    <scope>NUCLEOTIDE SEQUENCE [LARGE SCALE GENOMIC DNA]</scope>
    <source>
        <strain evidence="1 2">NBRC 108727</strain>
    </source>
</reference>
<evidence type="ECO:0000313" key="2">
    <source>
        <dbReference type="Proteomes" id="UP000479756"/>
    </source>
</evidence>
<dbReference type="EMBL" id="JAAGWZ010000001">
    <property type="protein sequence ID" value="NEM90881.1"/>
    <property type="molecule type" value="Genomic_DNA"/>
</dbReference>
<evidence type="ECO:0000313" key="1">
    <source>
        <dbReference type="EMBL" id="NEM90881.1"/>
    </source>
</evidence>
<dbReference type="Proteomes" id="UP000479756">
    <property type="component" value="Unassembled WGS sequence"/>
</dbReference>
<dbReference type="AlphaFoldDB" id="A0A7C9TQE1"/>
<dbReference type="SUPFAM" id="SSF52141">
    <property type="entry name" value="Uracil-DNA glycosylase-like"/>
    <property type="match status" value="1"/>
</dbReference>
<keyword evidence="2" id="KW-1185">Reference proteome</keyword>